<dbReference type="PANTHER" id="PTHR34191:SF30">
    <property type="entry name" value="STRESS-INDUCED PROTEIN KIN2-LIKE"/>
    <property type="match status" value="1"/>
</dbReference>
<evidence type="ECO:0000256" key="1">
    <source>
        <dbReference type="SAM" id="MobiDB-lite"/>
    </source>
</evidence>
<organism evidence="2 3">
    <name type="scientific">Saponaria officinalis</name>
    <name type="common">Common soapwort</name>
    <name type="synonym">Lychnis saponaria</name>
    <dbReference type="NCBI Taxonomy" id="3572"/>
    <lineage>
        <taxon>Eukaryota</taxon>
        <taxon>Viridiplantae</taxon>
        <taxon>Streptophyta</taxon>
        <taxon>Embryophyta</taxon>
        <taxon>Tracheophyta</taxon>
        <taxon>Spermatophyta</taxon>
        <taxon>Magnoliopsida</taxon>
        <taxon>eudicotyledons</taxon>
        <taxon>Gunneridae</taxon>
        <taxon>Pentapetalae</taxon>
        <taxon>Caryophyllales</taxon>
        <taxon>Caryophyllaceae</taxon>
        <taxon>Caryophylleae</taxon>
        <taxon>Saponaria</taxon>
    </lineage>
</organism>
<gene>
    <name evidence="2" type="ORF">RND81_10G127900</name>
</gene>
<dbReference type="Proteomes" id="UP001443914">
    <property type="component" value="Unassembled WGS sequence"/>
</dbReference>
<sequence>MMDKASNAVQSAKESCQDAGAHMQAKAHGAADAIKDATGMNK</sequence>
<dbReference type="InterPro" id="IPR039624">
    <property type="entry name" value="LEA1/2/D7/KIN2"/>
</dbReference>
<evidence type="ECO:0000313" key="3">
    <source>
        <dbReference type="Proteomes" id="UP001443914"/>
    </source>
</evidence>
<comment type="caution">
    <text evidence="2">The sequence shown here is derived from an EMBL/GenBank/DDBJ whole genome shotgun (WGS) entry which is preliminary data.</text>
</comment>
<evidence type="ECO:0008006" key="4">
    <source>
        <dbReference type="Google" id="ProtNLM"/>
    </source>
</evidence>
<protein>
    <recommendedName>
        <fullName evidence="4">Stress-induced protein KIN2-like</fullName>
    </recommendedName>
</protein>
<feature type="region of interest" description="Disordered" evidence="1">
    <location>
        <begin position="1"/>
        <end position="42"/>
    </location>
</feature>
<reference evidence="2" key="1">
    <citation type="submission" date="2024-03" db="EMBL/GenBank/DDBJ databases">
        <title>WGS assembly of Saponaria officinalis var. Norfolk2.</title>
        <authorList>
            <person name="Jenkins J."/>
            <person name="Shu S."/>
            <person name="Grimwood J."/>
            <person name="Barry K."/>
            <person name="Goodstein D."/>
            <person name="Schmutz J."/>
            <person name="Leebens-Mack J."/>
            <person name="Osbourn A."/>
        </authorList>
    </citation>
    <scope>NUCLEOTIDE SEQUENCE [LARGE SCALE GENOMIC DNA]</scope>
    <source>
        <strain evidence="2">JIC</strain>
    </source>
</reference>
<dbReference type="EMBL" id="JBDFQZ010000010">
    <property type="protein sequence ID" value="KAK9683268.1"/>
    <property type="molecule type" value="Genomic_DNA"/>
</dbReference>
<accession>A0AAW1I3Y1</accession>
<keyword evidence="3" id="KW-1185">Reference proteome</keyword>
<dbReference type="AlphaFoldDB" id="A0AAW1I3Y1"/>
<evidence type="ECO:0000313" key="2">
    <source>
        <dbReference type="EMBL" id="KAK9683268.1"/>
    </source>
</evidence>
<name>A0AAW1I3Y1_SAPOF</name>
<proteinExistence type="predicted"/>
<dbReference type="PANTHER" id="PTHR34191">
    <property type="entry name" value="LATE EMBRYOGENESIS ABUNDANT PROTEIN (LEA) FAMILY PROTEIN"/>
    <property type="match status" value="1"/>
</dbReference>